<evidence type="ECO:0000313" key="2">
    <source>
        <dbReference type="WBParaSite" id="ES5_v2.g13111.t1"/>
    </source>
</evidence>
<evidence type="ECO:0000313" key="1">
    <source>
        <dbReference type="Proteomes" id="UP000887579"/>
    </source>
</evidence>
<accession>A0AC34F8L5</accession>
<sequence>MSIRDEENAFDTLNQNPTKIANGDYQEMLNKSYAPFSPFVLSLADDEHETIAAETFEKFPYFPDNFYDRFILLLPQSDYHKLLITSSQMFKKCIEIRGIEVDEMTIESSYQTNFPPIIVNRNKLALYRCQKFINSPFFLHLRILNSLKLTINDEIETSDFLRLADSIAETYCNVFFKISSQQNLSFLSTLIHSNVESVEITINESLQSWDELLLILNNISHIR</sequence>
<name>A0AC34F8L5_9BILA</name>
<organism evidence="1 2">
    <name type="scientific">Panagrolaimus sp. ES5</name>
    <dbReference type="NCBI Taxonomy" id="591445"/>
    <lineage>
        <taxon>Eukaryota</taxon>
        <taxon>Metazoa</taxon>
        <taxon>Ecdysozoa</taxon>
        <taxon>Nematoda</taxon>
        <taxon>Chromadorea</taxon>
        <taxon>Rhabditida</taxon>
        <taxon>Tylenchina</taxon>
        <taxon>Panagrolaimomorpha</taxon>
        <taxon>Panagrolaimoidea</taxon>
        <taxon>Panagrolaimidae</taxon>
        <taxon>Panagrolaimus</taxon>
    </lineage>
</organism>
<dbReference type="WBParaSite" id="ES5_v2.g13111.t1">
    <property type="protein sequence ID" value="ES5_v2.g13111.t1"/>
    <property type="gene ID" value="ES5_v2.g13111"/>
</dbReference>
<protein>
    <submittedName>
        <fullName evidence="2">Uncharacterized protein</fullName>
    </submittedName>
</protein>
<dbReference type="Proteomes" id="UP000887579">
    <property type="component" value="Unplaced"/>
</dbReference>
<proteinExistence type="predicted"/>
<reference evidence="2" key="1">
    <citation type="submission" date="2022-11" db="UniProtKB">
        <authorList>
            <consortium name="WormBaseParasite"/>
        </authorList>
    </citation>
    <scope>IDENTIFICATION</scope>
</reference>